<evidence type="ECO:0000313" key="10">
    <source>
        <dbReference type="Proteomes" id="UP000093111"/>
    </source>
</evidence>
<dbReference type="PANTHER" id="PTHR43386:SF25">
    <property type="entry name" value="PEPTIDE ABC TRANSPORTER PERMEASE PROTEIN"/>
    <property type="match status" value="1"/>
</dbReference>
<keyword evidence="5 7" id="KW-1133">Transmembrane helix</keyword>
<evidence type="ECO:0000313" key="9">
    <source>
        <dbReference type="EMBL" id="OBZ94619.1"/>
    </source>
</evidence>
<keyword evidence="4 7" id="KW-0812">Transmembrane</keyword>
<keyword evidence="6 7" id="KW-0472">Membrane</keyword>
<dbReference type="GO" id="GO:0005886">
    <property type="term" value="C:plasma membrane"/>
    <property type="evidence" value="ECO:0007669"/>
    <property type="project" value="UniProtKB-SubCell"/>
</dbReference>
<evidence type="ECO:0000259" key="8">
    <source>
        <dbReference type="PROSITE" id="PS50928"/>
    </source>
</evidence>
<dbReference type="Pfam" id="PF00528">
    <property type="entry name" value="BPD_transp_1"/>
    <property type="match status" value="1"/>
</dbReference>
<sequence>MKAFLSTLHDVSKRPGGTFSLIAVALILIVAIAAPLIAPYAPNAIAPANRLMAPSFDHLFGTDHLGRDLLSRLIFGSRVALGVSLSVIAISLSVGITLGVTAALSPRPLDLVILGIFDVVTSFPSVVLALALVAVFGPGLSNIVLLVSIVFIPHFGRVARAQTIAIRNSPFIEAEKVLGAERWRIVLHHVTPNIIGPIFVLACMDIPVVITIEAGLSFLGLGVRPPLASWGNLLNDGYTYLDQSVWPAIFSGLALIVATLGFSLLGEALRDTFDPKLRRSQ</sequence>
<dbReference type="InterPro" id="IPR000515">
    <property type="entry name" value="MetI-like"/>
</dbReference>
<dbReference type="Pfam" id="PF12911">
    <property type="entry name" value="OppC_N"/>
    <property type="match status" value="1"/>
</dbReference>
<evidence type="ECO:0000256" key="6">
    <source>
        <dbReference type="ARBA" id="ARBA00023136"/>
    </source>
</evidence>
<feature type="transmembrane region" description="Helical" evidence="7">
    <location>
        <begin position="79"/>
        <end position="104"/>
    </location>
</feature>
<feature type="transmembrane region" description="Helical" evidence="7">
    <location>
        <begin position="140"/>
        <end position="159"/>
    </location>
</feature>
<feature type="domain" description="ABC transmembrane type-1" evidence="8">
    <location>
        <begin position="77"/>
        <end position="266"/>
    </location>
</feature>
<dbReference type="PATRIC" id="fig|1612624.7.peg.5058"/>
<dbReference type="PROSITE" id="PS50928">
    <property type="entry name" value="ABC_TM1"/>
    <property type="match status" value="1"/>
</dbReference>
<dbReference type="EMBL" id="LGLV01000009">
    <property type="protein sequence ID" value="OBZ94619.1"/>
    <property type="molecule type" value="Genomic_DNA"/>
</dbReference>
<dbReference type="GO" id="GO:0055085">
    <property type="term" value="P:transmembrane transport"/>
    <property type="evidence" value="ECO:0007669"/>
    <property type="project" value="InterPro"/>
</dbReference>
<keyword evidence="2 7" id="KW-0813">Transport</keyword>
<dbReference type="InterPro" id="IPR050366">
    <property type="entry name" value="BP-dependent_transpt_permease"/>
</dbReference>
<evidence type="ECO:0000256" key="1">
    <source>
        <dbReference type="ARBA" id="ARBA00004651"/>
    </source>
</evidence>
<dbReference type="Gene3D" id="1.10.3720.10">
    <property type="entry name" value="MetI-like"/>
    <property type="match status" value="1"/>
</dbReference>
<evidence type="ECO:0000256" key="7">
    <source>
        <dbReference type="RuleBase" id="RU363032"/>
    </source>
</evidence>
<dbReference type="CDD" id="cd06261">
    <property type="entry name" value="TM_PBP2"/>
    <property type="match status" value="1"/>
</dbReference>
<protein>
    <submittedName>
        <fullName evidence="9">Peptide ABC transporter permease</fullName>
    </submittedName>
</protein>
<evidence type="ECO:0000256" key="4">
    <source>
        <dbReference type="ARBA" id="ARBA00022692"/>
    </source>
</evidence>
<dbReference type="InterPro" id="IPR035906">
    <property type="entry name" value="MetI-like_sf"/>
</dbReference>
<dbReference type="PANTHER" id="PTHR43386">
    <property type="entry name" value="OLIGOPEPTIDE TRANSPORT SYSTEM PERMEASE PROTEIN APPC"/>
    <property type="match status" value="1"/>
</dbReference>
<evidence type="ECO:0000256" key="5">
    <source>
        <dbReference type="ARBA" id="ARBA00022989"/>
    </source>
</evidence>
<comment type="subcellular location">
    <subcellularLocation>
        <location evidence="1 7">Cell membrane</location>
        <topology evidence="1 7">Multi-pass membrane protein</topology>
    </subcellularLocation>
</comment>
<feature type="transmembrane region" description="Helical" evidence="7">
    <location>
        <begin position="244"/>
        <end position="269"/>
    </location>
</feature>
<dbReference type="AlphaFoldDB" id="A0A1C7P052"/>
<feature type="transmembrane region" description="Helical" evidence="7">
    <location>
        <begin position="21"/>
        <end position="41"/>
    </location>
</feature>
<dbReference type="RefSeq" id="WP_068955068.1">
    <property type="nucleotide sequence ID" value="NZ_LGLV01000009.1"/>
</dbReference>
<dbReference type="OrthoDB" id="9766870at2"/>
<comment type="similarity">
    <text evidence="7">Belongs to the binding-protein-dependent transport system permease family.</text>
</comment>
<keyword evidence="10" id="KW-1185">Reference proteome</keyword>
<dbReference type="STRING" id="1612624.ADU59_15665"/>
<evidence type="ECO:0000256" key="3">
    <source>
        <dbReference type="ARBA" id="ARBA00022475"/>
    </source>
</evidence>
<organism evidence="9 10">
    <name type="scientific">Pararhizobium polonicum</name>
    <dbReference type="NCBI Taxonomy" id="1612624"/>
    <lineage>
        <taxon>Bacteria</taxon>
        <taxon>Pseudomonadati</taxon>
        <taxon>Pseudomonadota</taxon>
        <taxon>Alphaproteobacteria</taxon>
        <taxon>Hyphomicrobiales</taxon>
        <taxon>Rhizobiaceae</taxon>
        <taxon>Rhizobium/Agrobacterium group</taxon>
        <taxon>Pararhizobium</taxon>
    </lineage>
</organism>
<name>A0A1C7P052_9HYPH</name>
<dbReference type="InterPro" id="IPR025966">
    <property type="entry name" value="OppC_N"/>
</dbReference>
<reference evidence="9 10" key="1">
    <citation type="journal article" date="2016" name="Syst. Appl. Microbiol.">
        <title>Pararhizobium polonicum sp. nov. isolated from tumors on stone fruit rootstocks.</title>
        <authorList>
            <person name="Pulawska J."/>
            <person name="Kuzmanovic N."/>
            <person name="Willems A."/>
            <person name="Pothier J.F."/>
        </authorList>
    </citation>
    <scope>NUCLEOTIDE SEQUENCE [LARGE SCALE GENOMIC DNA]</scope>
    <source>
        <strain evidence="9 10">F5.1</strain>
    </source>
</reference>
<keyword evidence="3" id="KW-1003">Cell membrane</keyword>
<gene>
    <name evidence="9" type="ORF">ADU59_15665</name>
</gene>
<feature type="transmembrane region" description="Helical" evidence="7">
    <location>
        <begin position="198"/>
        <end position="224"/>
    </location>
</feature>
<proteinExistence type="inferred from homology"/>
<dbReference type="Proteomes" id="UP000093111">
    <property type="component" value="Unassembled WGS sequence"/>
</dbReference>
<dbReference type="SUPFAM" id="SSF161098">
    <property type="entry name" value="MetI-like"/>
    <property type="match status" value="1"/>
</dbReference>
<comment type="caution">
    <text evidence="9">The sequence shown here is derived from an EMBL/GenBank/DDBJ whole genome shotgun (WGS) entry which is preliminary data.</text>
</comment>
<accession>A0A1C7P052</accession>
<evidence type="ECO:0000256" key="2">
    <source>
        <dbReference type="ARBA" id="ARBA00022448"/>
    </source>
</evidence>